<dbReference type="GO" id="GO:0043484">
    <property type="term" value="P:regulation of RNA splicing"/>
    <property type="evidence" value="ECO:0007669"/>
    <property type="project" value="TreeGrafter"/>
</dbReference>
<dbReference type="SMART" id="SM00220">
    <property type="entry name" value="S_TKc"/>
    <property type="match status" value="1"/>
</dbReference>
<dbReference type="RefSeq" id="XP_007332128.1">
    <property type="nucleotide sequence ID" value="XM_007332066.1"/>
</dbReference>
<keyword evidence="5" id="KW-0067">ATP-binding</keyword>
<evidence type="ECO:0000256" key="4">
    <source>
        <dbReference type="ARBA" id="ARBA00022777"/>
    </source>
</evidence>
<evidence type="ECO:0000313" key="7">
    <source>
        <dbReference type="EMBL" id="EKM77126.1"/>
    </source>
</evidence>
<dbReference type="KEGG" id="abp:AGABI1DRAFT122191"/>
<dbReference type="SUPFAM" id="SSF56112">
    <property type="entry name" value="Protein kinase-like (PK-like)"/>
    <property type="match status" value="1"/>
</dbReference>
<proteinExistence type="predicted"/>
<dbReference type="Gene3D" id="1.10.510.10">
    <property type="entry name" value="Transferase(Phosphotransferase) domain 1"/>
    <property type="match status" value="1"/>
</dbReference>
<dbReference type="EMBL" id="JH971397">
    <property type="protein sequence ID" value="EKM77126.1"/>
    <property type="molecule type" value="Genomic_DNA"/>
</dbReference>
<evidence type="ECO:0000256" key="5">
    <source>
        <dbReference type="ARBA" id="ARBA00022840"/>
    </source>
</evidence>
<dbReference type="OrthoDB" id="5979581at2759"/>
<keyword evidence="4" id="KW-0418">Kinase</keyword>
<dbReference type="Proteomes" id="UP000008493">
    <property type="component" value="Unassembled WGS sequence"/>
</dbReference>
<dbReference type="AlphaFoldDB" id="K5WP94"/>
<protein>
    <recommendedName>
        <fullName evidence="6">Protein kinase domain-containing protein</fullName>
    </recommendedName>
</protein>
<organism evidence="7 8">
    <name type="scientific">Agaricus bisporus var. burnettii (strain JB137-S8 / ATCC MYA-4627 / FGSC 10392)</name>
    <name type="common">White button mushroom</name>
    <dbReference type="NCBI Taxonomy" id="597362"/>
    <lineage>
        <taxon>Eukaryota</taxon>
        <taxon>Fungi</taxon>
        <taxon>Dikarya</taxon>
        <taxon>Basidiomycota</taxon>
        <taxon>Agaricomycotina</taxon>
        <taxon>Agaricomycetes</taxon>
        <taxon>Agaricomycetidae</taxon>
        <taxon>Agaricales</taxon>
        <taxon>Agaricineae</taxon>
        <taxon>Agaricaceae</taxon>
        <taxon>Agaricus</taxon>
    </lineage>
</organism>
<dbReference type="HOGENOM" id="CLU_000288_81_13_1"/>
<dbReference type="Pfam" id="PF00069">
    <property type="entry name" value="Pkinase"/>
    <property type="match status" value="2"/>
</dbReference>
<dbReference type="eggNOG" id="KOG1290">
    <property type="taxonomic scope" value="Eukaryota"/>
</dbReference>
<dbReference type="GO" id="GO:0004674">
    <property type="term" value="F:protein serine/threonine kinase activity"/>
    <property type="evidence" value="ECO:0007669"/>
    <property type="project" value="UniProtKB-KW"/>
</dbReference>
<keyword evidence="2" id="KW-0808">Transferase</keyword>
<gene>
    <name evidence="7" type="ORF">AGABI1DRAFT_122191</name>
</gene>
<dbReference type="STRING" id="597362.K5WP94"/>
<dbReference type="PROSITE" id="PS50011">
    <property type="entry name" value="PROTEIN_KINASE_DOM"/>
    <property type="match status" value="1"/>
</dbReference>
<name>K5WP94_AGABU</name>
<dbReference type="OMA" id="IEECLGP"/>
<dbReference type="InParanoid" id="K5WP94"/>
<dbReference type="InterPro" id="IPR051175">
    <property type="entry name" value="CLK_kinases"/>
</dbReference>
<keyword evidence="1" id="KW-0723">Serine/threonine-protein kinase</keyword>
<evidence type="ECO:0000313" key="8">
    <source>
        <dbReference type="Proteomes" id="UP000008493"/>
    </source>
</evidence>
<feature type="domain" description="Protein kinase" evidence="6">
    <location>
        <begin position="49"/>
        <end position="381"/>
    </location>
</feature>
<evidence type="ECO:0000256" key="1">
    <source>
        <dbReference type="ARBA" id="ARBA00022527"/>
    </source>
</evidence>
<sequence>MEELKAIDPKVLATTMGGDEPREEPLLKTFEEGYGYFTTAAVNRHLKHYQFVRKLGWAGSSSVWLALNMKVKTRTFVSIKLLTGHASARIAMGYSPEYDVFRKVDEAGQHICFVTEPLSSSLANLQEPGQNRYPLPVAKRIIKQVLLALDYLHRECGYIHTDLKAENVLASIVPPVHSKIEKFILENPPSVYGPPLHLKSSELPLFFSRSQPLPYFELSGTLEDISVCLVDYSEATSAAQPARGEFIQPPIVRAPEVTLRYAWTSAIDIWTVGCLLFQLLTEHHLFGQEDGYSHKLHLQLIEECLGPFPPEFLKDCEDRGKYFDDQDHSLRQPSPIEDLFRALGALKEEEIPGAANFIRRCLTLDPRLRPSAQELLNDHWLK</sequence>
<accession>K5WP94</accession>
<evidence type="ECO:0000259" key="6">
    <source>
        <dbReference type="PROSITE" id="PS50011"/>
    </source>
</evidence>
<keyword evidence="8" id="KW-1185">Reference proteome</keyword>
<dbReference type="Gene3D" id="3.30.200.20">
    <property type="entry name" value="Phosphorylase Kinase, domain 1"/>
    <property type="match status" value="1"/>
</dbReference>
<dbReference type="GeneID" id="18825869"/>
<dbReference type="InterPro" id="IPR011009">
    <property type="entry name" value="Kinase-like_dom_sf"/>
</dbReference>
<evidence type="ECO:0000256" key="3">
    <source>
        <dbReference type="ARBA" id="ARBA00022741"/>
    </source>
</evidence>
<reference evidence="8" key="1">
    <citation type="journal article" date="2012" name="Proc. Natl. Acad. Sci. U.S.A.">
        <title>Genome sequence of the button mushroom Agaricus bisporus reveals mechanisms governing adaptation to a humic-rich ecological niche.</title>
        <authorList>
            <person name="Morin E."/>
            <person name="Kohler A."/>
            <person name="Baker A.R."/>
            <person name="Foulongne-Oriol M."/>
            <person name="Lombard V."/>
            <person name="Nagy L.G."/>
            <person name="Ohm R.A."/>
            <person name="Patyshakuliyeva A."/>
            <person name="Brun A."/>
            <person name="Aerts A.L."/>
            <person name="Bailey A.M."/>
            <person name="Billette C."/>
            <person name="Coutinho P.M."/>
            <person name="Deakin G."/>
            <person name="Doddapaneni H."/>
            <person name="Floudas D."/>
            <person name="Grimwood J."/>
            <person name="Hilden K."/>
            <person name="Kuees U."/>
            <person name="LaButti K.M."/>
            <person name="Lapidus A."/>
            <person name="Lindquist E.A."/>
            <person name="Lucas S.M."/>
            <person name="Murat C."/>
            <person name="Riley R.W."/>
            <person name="Salamov A.A."/>
            <person name="Schmutz J."/>
            <person name="Subramanian V."/>
            <person name="Woesten H.A.B."/>
            <person name="Xu J."/>
            <person name="Eastwood D.C."/>
            <person name="Foster G.D."/>
            <person name="Sonnenberg A.S."/>
            <person name="Cullen D."/>
            <person name="de Vries R.P."/>
            <person name="Lundell T."/>
            <person name="Hibbett D.S."/>
            <person name="Henrissat B."/>
            <person name="Burton K.S."/>
            <person name="Kerrigan R.W."/>
            <person name="Challen M.P."/>
            <person name="Grigoriev I.V."/>
            <person name="Martin F."/>
        </authorList>
    </citation>
    <scope>NUCLEOTIDE SEQUENCE [LARGE SCALE GENOMIC DNA]</scope>
    <source>
        <strain evidence="8">JB137-S8 / ATCC MYA-4627 / FGSC 10392</strain>
    </source>
</reference>
<dbReference type="PANTHER" id="PTHR45646:SF11">
    <property type="entry name" value="SERINE_THREONINE-PROTEIN KINASE DOA"/>
    <property type="match status" value="1"/>
</dbReference>
<dbReference type="InterPro" id="IPR000719">
    <property type="entry name" value="Prot_kinase_dom"/>
</dbReference>
<evidence type="ECO:0000256" key="2">
    <source>
        <dbReference type="ARBA" id="ARBA00022679"/>
    </source>
</evidence>
<dbReference type="PANTHER" id="PTHR45646">
    <property type="entry name" value="SERINE/THREONINE-PROTEIN KINASE DOA-RELATED"/>
    <property type="match status" value="1"/>
</dbReference>
<keyword evidence="3" id="KW-0547">Nucleotide-binding</keyword>
<dbReference type="GO" id="GO:0005524">
    <property type="term" value="F:ATP binding"/>
    <property type="evidence" value="ECO:0007669"/>
    <property type="project" value="UniProtKB-KW"/>
</dbReference>
<dbReference type="GO" id="GO:0005634">
    <property type="term" value="C:nucleus"/>
    <property type="evidence" value="ECO:0007669"/>
    <property type="project" value="TreeGrafter"/>
</dbReference>